<feature type="transmembrane region" description="Helical" evidence="12">
    <location>
        <begin position="708"/>
        <end position="728"/>
    </location>
</feature>
<evidence type="ECO:0000259" key="15">
    <source>
        <dbReference type="PROSITE" id="PS50287"/>
    </source>
</evidence>
<feature type="domain" description="SRCR" evidence="15">
    <location>
        <begin position="385"/>
        <end position="486"/>
    </location>
</feature>
<feature type="disulfide bond" evidence="9">
    <location>
        <begin position="454"/>
        <end position="464"/>
    </location>
</feature>
<dbReference type="InterPro" id="IPR001245">
    <property type="entry name" value="Ser-Thr/Tyr_kinase_cat_dom"/>
</dbReference>
<dbReference type="FunFam" id="1.10.510.10:FF:000554">
    <property type="entry name" value="Predicted protein"/>
    <property type="match status" value="1"/>
</dbReference>
<keyword evidence="12" id="KW-0812">Transmembrane</keyword>
<dbReference type="FunFam" id="3.10.250.10:FF:000011">
    <property type="entry name" value="Scavenger receptor class A member 5"/>
    <property type="match status" value="2"/>
</dbReference>
<dbReference type="SUPFAM" id="SSF56112">
    <property type="entry name" value="Protein kinase-like (PK-like)"/>
    <property type="match status" value="1"/>
</dbReference>
<evidence type="ECO:0000256" key="9">
    <source>
        <dbReference type="PROSITE-ProRule" id="PRU00196"/>
    </source>
</evidence>
<keyword evidence="17" id="KW-1185">Reference proteome</keyword>
<evidence type="ECO:0000256" key="11">
    <source>
        <dbReference type="SAM" id="MobiDB-lite"/>
    </source>
</evidence>
<evidence type="ECO:0000256" key="13">
    <source>
        <dbReference type="SAM" id="SignalP"/>
    </source>
</evidence>
<dbReference type="Gene3D" id="1.10.510.10">
    <property type="entry name" value="Transferase(Phosphotransferase) domain 1"/>
    <property type="match status" value="2"/>
</dbReference>
<dbReference type="Pfam" id="PF00530">
    <property type="entry name" value="SRCR"/>
    <property type="match status" value="4"/>
</dbReference>
<dbReference type="Pfam" id="PF07714">
    <property type="entry name" value="PK_Tyr_Ser-Thr"/>
    <property type="match status" value="1"/>
</dbReference>
<feature type="disulfide bond" evidence="9">
    <location>
        <begin position="662"/>
        <end position="672"/>
    </location>
</feature>
<evidence type="ECO:0000256" key="7">
    <source>
        <dbReference type="ARBA" id="ARBA00023157"/>
    </source>
</evidence>
<dbReference type="CDD" id="cd00192">
    <property type="entry name" value="PTKc"/>
    <property type="match status" value="1"/>
</dbReference>
<dbReference type="PROSITE" id="PS50011">
    <property type="entry name" value="PROTEIN_KINASE_DOM"/>
    <property type="match status" value="1"/>
</dbReference>
<keyword evidence="7 9" id="KW-1015">Disulfide bond</keyword>
<dbReference type="InterPro" id="IPR000719">
    <property type="entry name" value="Prot_kinase_dom"/>
</dbReference>
<evidence type="ECO:0000256" key="5">
    <source>
        <dbReference type="ARBA" id="ARBA00022840"/>
    </source>
</evidence>
<evidence type="ECO:0000313" key="16">
    <source>
        <dbReference type="EMBL" id="KAJ8035027.1"/>
    </source>
</evidence>
<dbReference type="InterPro" id="IPR001190">
    <property type="entry name" value="SRCR"/>
</dbReference>
<dbReference type="GO" id="GO:0016020">
    <property type="term" value="C:membrane"/>
    <property type="evidence" value="ECO:0007669"/>
    <property type="project" value="InterPro"/>
</dbReference>
<keyword evidence="12" id="KW-1133">Transmembrane helix</keyword>
<dbReference type="PANTHER" id="PTHR48071:SF18">
    <property type="entry name" value="DELETED IN MALIGNANT BRAIN TUMORS 1 PROTEIN-RELATED"/>
    <property type="match status" value="1"/>
</dbReference>
<keyword evidence="1" id="KW-0808">Transferase</keyword>
<dbReference type="AlphaFoldDB" id="A0A9Q1BY58"/>
<gene>
    <name evidence="16" type="ORF">HOLleu_22103</name>
</gene>
<evidence type="ECO:0000256" key="2">
    <source>
        <dbReference type="ARBA" id="ARBA00022729"/>
    </source>
</evidence>
<sequence length="1103" mass="122471">MDRCILLVLSAVLHTVISLLNSRSSGIINTEMAKTTYTSEEVSTSETITADNGSPSLYLTMHEDSSRIITINQSSTLSDPLTTTGFPDVHENTRRFASIRPPFTSNTSFVSTGTTERTTYGTSERTSLDLSSKSSELAFDDFNRNEIIDQTSIALSSWTTTSNSDVPDNTRSDEIPVLSTQTSFHNADTTEVTTYVYEDPSGAKTVAYTDSPGSSSGITSLFENHTGREAATSTTIFELTRKSLHSTDGTTVKTPSDHSERSNIALTYPPAELDLSVRLVDGSTPFEGRVEVLRGGVWGTVCERLWDLRDATVVCRQLGFIKADEALRGAHFGRGDGPVSLAYIRCRGDENSLAQCPMLNIDFSDCGHSEDAAVRCADLILGLEIRLVGGASFNEGRVEIFVDNEWGTVCGREFDINDATVVCKQLGFRKAEKELLDAHFGEGNGSIVEGYLNCNGDEPSLKDCNVKAFNAYSKCGHSEDASVRCSFAVRLVGGLTPHEGRVEIFYDNSWATVCDDSWDYKDATVVCKQLGFQEAEVELRGSYFGHGTENIVLYDVQCNGSEAFLDLCSHNTSKFHSCNHSTEAGVRCKGMVIRLAEGQTKYEGRVEIFYQNAWGTICDDCWDYKDATVVCKQLGFQAAVEALHRAQYGEGKGEIVLDDVQCRGSEASLDRCINNGFGFHDCNHSEDASVRCTDIVPRQNTPGLNSSFTVFVAIVAPLIVFSVSFLALCRSKKGFVRKATRINYVNTFREIPFESIQICNCIGSGSFATVYKAYAKLDPHSEKKHEVAIKKLKRSVLLMNEDHFRQEAYLHCWIGPHPHVVSCFGYCFSSGQACLVLEYMKHGNLLEHLRRRLTYQKTCDTAVTFIEEEPSNSSPSIDDKIESNSNDSKDPNEQTGAITNNELLKFGLQIAKGMEFLASNHLVHRDLAAQNVLLGDNFLCKISDLGLARSVAGDNVYEMKSKTRVPVRWMAPESLLRNIYSTKSDVWSFGVVLWEIATLGAYPYPGMSSGEVIKNVVMGKRLPKPVHCHDKIFDVMMQCWKEEPSRWPDFTELKLTLEVLLDDETEYIVMEDFLDNNYIYLDCNEASSEEHEKEVVTYLETEV</sequence>
<organism evidence="16 17">
    <name type="scientific">Holothuria leucospilota</name>
    <name type="common">Black long sea cucumber</name>
    <name type="synonym">Mertensiothuria leucospilota</name>
    <dbReference type="NCBI Taxonomy" id="206669"/>
    <lineage>
        <taxon>Eukaryota</taxon>
        <taxon>Metazoa</taxon>
        <taxon>Echinodermata</taxon>
        <taxon>Eleutherozoa</taxon>
        <taxon>Echinozoa</taxon>
        <taxon>Holothuroidea</taxon>
        <taxon>Aspidochirotacea</taxon>
        <taxon>Aspidochirotida</taxon>
        <taxon>Holothuriidae</taxon>
        <taxon>Holothuria</taxon>
    </lineage>
</organism>
<dbReference type="PANTHER" id="PTHR48071">
    <property type="entry name" value="SRCR DOMAIN-CONTAINING PROTEIN"/>
    <property type="match status" value="1"/>
</dbReference>
<dbReference type="OrthoDB" id="1668230at2759"/>
<comment type="caution">
    <text evidence="9">Lacks conserved residue(s) required for the propagation of feature annotation.</text>
</comment>
<keyword evidence="5 10" id="KW-0067">ATP-binding</keyword>
<keyword evidence="4" id="KW-0418">Kinase</keyword>
<feature type="disulfide bond" evidence="9">
    <location>
        <begin position="631"/>
        <end position="692"/>
    </location>
</feature>
<dbReference type="PRINTS" id="PR00109">
    <property type="entry name" value="TYRKINASE"/>
</dbReference>
<dbReference type="FunFam" id="3.10.250.10:FF:000001">
    <property type="entry name" value="Lysyl oxidase 4 isoform X1"/>
    <property type="match status" value="2"/>
</dbReference>
<feature type="disulfide bond" evidence="9">
    <location>
        <begin position="315"/>
        <end position="376"/>
    </location>
</feature>
<dbReference type="Proteomes" id="UP001152320">
    <property type="component" value="Chromosome 10"/>
</dbReference>
<feature type="domain" description="Protein kinase" evidence="14">
    <location>
        <begin position="756"/>
        <end position="1061"/>
    </location>
</feature>
<evidence type="ECO:0000256" key="1">
    <source>
        <dbReference type="ARBA" id="ARBA00022679"/>
    </source>
</evidence>
<dbReference type="InterPro" id="IPR020635">
    <property type="entry name" value="Tyr_kinase_cat_dom"/>
</dbReference>
<keyword evidence="12" id="KW-0472">Membrane</keyword>
<evidence type="ECO:0000313" key="17">
    <source>
        <dbReference type="Proteomes" id="UP001152320"/>
    </source>
</evidence>
<dbReference type="GO" id="GO:0004713">
    <property type="term" value="F:protein tyrosine kinase activity"/>
    <property type="evidence" value="ECO:0007669"/>
    <property type="project" value="UniProtKB-KW"/>
</dbReference>
<feature type="disulfide bond" evidence="9">
    <location>
        <begin position="527"/>
        <end position="588"/>
    </location>
</feature>
<dbReference type="EMBL" id="JAIZAY010000010">
    <property type="protein sequence ID" value="KAJ8035027.1"/>
    <property type="molecule type" value="Genomic_DNA"/>
</dbReference>
<evidence type="ECO:0000256" key="12">
    <source>
        <dbReference type="SAM" id="Phobius"/>
    </source>
</evidence>
<dbReference type="InterPro" id="IPR008266">
    <property type="entry name" value="Tyr_kinase_AS"/>
</dbReference>
<dbReference type="PROSITE" id="PS00420">
    <property type="entry name" value="SRCR_1"/>
    <property type="match status" value="2"/>
</dbReference>
<name>A0A9Q1BY58_HOLLE</name>
<evidence type="ECO:0000256" key="3">
    <source>
        <dbReference type="ARBA" id="ARBA00022741"/>
    </source>
</evidence>
<reference evidence="16" key="1">
    <citation type="submission" date="2021-10" db="EMBL/GenBank/DDBJ databases">
        <title>Tropical sea cucumber genome reveals ecological adaptation and Cuvierian tubules defense mechanism.</title>
        <authorList>
            <person name="Chen T."/>
        </authorList>
    </citation>
    <scope>NUCLEOTIDE SEQUENCE</scope>
    <source>
        <strain evidence="16">Nanhai2018</strain>
        <tissue evidence="16">Muscle</tissue>
    </source>
</reference>
<feature type="disulfide bond" evidence="9">
    <location>
        <begin position="302"/>
        <end position="366"/>
    </location>
</feature>
<dbReference type="GO" id="GO:0005524">
    <property type="term" value="F:ATP binding"/>
    <property type="evidence" value="ECO:0007669"/>
    <property type="project" value="UniProtKB-UniRule"/>
</dbReference>
<feature type="disulfide bond" evidence="9">
    <location>
        <begin position="558"/>
        <end position="568"/>
    </location>
</feature>
<protein>
    <submittedName>
        <fullName evidence="16">Deleted in malignant brain tumors 1 protein</fullName>
    </submittedName>
</protein>
<keyword evidence="3 10" id="KW-0547">Nucleotide-binding</keyword>
<evidence type="ECO:0000256" key="8">
    <source>
        <dbReference type="ARBA" id="ARBA00023180"/>
    </source>
</evidence>
<feature type="compositionally biased region" description="Basic and acidic residues" evidence="11">
    <location>
        <begin position="877"/>
        <end position="892"/>
    </location>
</feature>
<proteinExistence type="predicted"/>
<feature type="domain" description="SRCR" evidence="15">
    <location>
        <begin position="277"/>
        <end position="377"/>
    </location>
</feature>
<evidence type="ECO:0000256" key="6">
    <source>
        <dbReference type="ARBA" id="ARBA00023137"/>
    </source>
</evidence>
<feature type="signal peptide" evidence="13">
    <location>
        <begin position="1"/>
        <end position="18"/>
    </location>
</feature>
<dbReference type="PROSITE" id="PS00107">
    <property type="entry name" value="PROTEIN_KINASE_ATP"/>
    <property type="match status" value="1"/>
</dbReference>
<dbReference type="SMART" id="SM00202">
    <property type="entry name" value="SR"/>
    <property type="match status" value="4"/>
</dbReference>
<dbReference type="PROSITE" id="PS50287">
    <property type="entry name" value="SRCR_2"/>
    <property type="match status" value="4"/>
</dbReference>
<accession>A0A9Q1BY58</accession>
<dbReference type="Gene3D" id="3.10.250.10">
    <property type="entry name" value="SRCR-like domain"/>
    <property type="match status" value="4"/>
</dbReference>
<dbReference type="SUPFAM" id="SSF56487">
    <property type="entry name" value="SRCR-like"/>
    <property type="match status" value="4"/>
</dbReference>
<evidence type="ECO:0000259" key="14">
    <source>
        <dbReference type="PROSITE" id="PS50011"/>
    </source>
</evidence>
<keyword evidence="6" id="KW-0829">Tyrosine-protein kinase</keyword>
<evidence type="ECO:0000256" key="10">
    <source>
        <dbReference type="PROSITE-ProRule" id="PRU10141"/>
    </source>
</evidence>
<comment type="caution">
    <text evidence="16">The sequence shown here is derived from an EMBL/GenBank/DDBJ whole genome shotgun (WGS) entry which is preliminary data.</text>
</comment>
<keyword evidence="2 13" id="KW-0732">Signal</keyword>
<feature type="disulfide bond" evidence="9">
    <location>
        <begin position="346"/>
        <end position="356"/>
    </location>
</feature>
<dbReference type="InterPro" id="IPR036772">
    <property type="entry name" value="SRCR-like_dom_sf"/>
</dbReference>
<feature type="disulfide bond" evidence="9">
    <location>
        <begin position="618"/>
        <end position="682"/>
    </location>
</feature>
<feature type="binding site" evidence="10">
    <location>
        <position position="791"/>
    </location>
    <ligand>
        <name>ATP</name>
        <dbReference type="ChEBI" id="CHEBI:30616"/>
    </ligand>
</feature>
<feature type="chain" id="PRO_5040227045" evidence="13">
    <location>
        <begin position="19"/>
        <end position="1103"/>
    </location>
</feature>
<dbReference type="InterPro" id="IPR017441">
    <property type="entry name" value="Protein_kinase_ATP_BS"/>
</dbReference>
<feature type="region of interest" description="Disordered" evidence="11">
    <location>
        <begin position="868"/>
        <end position="896"/>
    </location>
</feature>
<evidence type="ECO:0000256" key="4">
    <source>
        <dbReference type="ARBA" id="ARBA00022777"/>
    </source>
</evidence>
<feature type="domain" description="SRCR" evidence="15">
    <location>
        <begin position="489"/>
        <end position="589"/>
    </location>
</feature>
<feature type="domain" description="SRCR" evidence="15">
    <location>
        <begin position="593"/>
        <end position="693"/>
    </location>
</feature>
<dbReference type="SMART" id="SM00219">
    <property type="entry name" value="TyrKc"/>
    <property type="match status" value="1"/>
</dbReference>
<dbReference type="PRINTS" id="PR00258">
    <property type="entry name" value="SPERACTRCPTR"/>
</dbReference>
<dbReference type="InterPro" id="IPR011009">
    <property type="entry name" value="Kinase-like_dom_sf"/>
</dbReference>
<feature type="disulfide bond" evidence="9">
    <location>
        <begin position="514"/>
        <end position="578"/>
    </location>
</feature>
<keyword evidence="8" id="KW-0325">Glycoprotein</keyword>
<dbReference type="PROSITE" id="PS00109">
    <property type="entry name" value="PROTEIN_KINASE_TYR"/>
    <property type="match status" value="1"/>
</dbReference>